<organism evidence="2 3">
    <name type="scientific">Methylorubrum extorquens</name>
    <name type="common">Methylobacterium dichloromethanicum</name>
    <name type="synonym">Methylobacterium extorquens</name>
    <dbReference type="NCBI Taxonomy" id="408"/>
    <lineage>
        <taxon>Bacteria</taxon>
        <taxon>Pseudomonadati</taxon>
        <taxon>Pseudomonadota</taxon>
        <taxon>Alphaproteobacteria</taxon>
        <taxon>Hyphomicrobiales</taxon>
        <taxon>Methylobacteriaceae</taxon>
        <taxon>Methylorubrum</taxon>
    </lineage>
</organism>
<dbReference type="EMBL" id="LT962688">
    <property type="protein sequence ID" value="SOR32095.1"/>
    <property type="molecule type" value="Genomic_DNA"/>
</dbReference>
<dbReference type="Proteomes" id="UP000233769">
    <property type="component" value="Chromosome tk0001"/>
</dbReference>
<proteinExistence type="predicted"/>
<evidence type="ECO:0000313" key="2">
    <source>
        <dbReference type="EMBL" id="SOR32095.1"/>
    </source>
</evidence>
<evidence type="ECO:0000313" key="3">
    <source>
        <dbReference type="Proteomes" id="UP000233769"/>
    </source>
</evidence>
<dbReference type="AlphaFoldDB" id="A0A2N9AXP1"/>
<dbReference type="RefSeq" id="WP_157937307.1">
    <property type="nucleotide sequence ID" value="NZ_CP110131.1"/>
</dbReference>
<reference evidence="3" key="1">
    <citation type="submission" date="2017-10" db="EMBL/GenBank/DDBJ databases">
        <authorList>
            <person name="Regsiter A."/>
            <person name="William W."/>
        </authorList>
    </citation>
    <scope>NUCLEOTIDE SEQUENCE [LARGE SCALE GENOMIC DNA]</scope>
</reference>
<gene>
    <name evidence="2" type="ORF">TK0001_5529</name>
</gene>
<accession>A0A2N9AXP1</accession>
<protein>
    <submittedName>
        <fullName evidence="2">Uncharacterized protein</fullName>
    </submittedName>
</protein>
<feature type="region of interest" description="Disordered" evidence="1">
    <location>
        <begin position="56"/>
        <end position="75"/>
    </location>
</feature>
<evidence type="ECO:0000256" key="1">
    <source>
        <dbReference type="SAM" id="MobiDB-lite"/>
    </source>
</evidence>
<name>A0A2N9AXP1_METEX</name>
<feature type="compositionally biased region" description="Basic residues" evidence="1">
    <location>
        <begin position="57"/>
        <end position="75"/>
    </location>
</feature>
<sequence length="75" mass="8087">MAFRISSGFCVEAAMALGQTMGTHTGPLGNVQPSLDAAQLSSGLVIKTVTAVGMAHRSARRTARRVHRRHGYHHY</sequence>